<feature type="transmembrane region" description="Helical" evidence="1">
    <location>
        <begin position="12"/>
        <end position="32"/>
    </location>
</feature>
<protein>
    <submittedName>
        <fullName evidence="2">Uncharacterized protein</fullName>
    </submittedName>
</protein>
<dbReference type="Proteomes" id="UP000540519">
    <property type="component" value="Unassembled WGS sequence"/>
</dbReference>
<proteinExistence type="predicted"/>
<accession>A0A7X2ZTP5</accession>
<dbReference type="AlphaFoldDB" id="A0A7X2ZTP5"/>
<gene>
    <name evidence="2" type="ORF">D9O36_10165</name>
</gene>
<reference evidence="2 3" key="1">
    <citation type="journal article" date="2019" name="Mar. Drugs">
        <title>Comparative Genomics and CAZyme Genome Repertoires of Marine Zobellia amurskyensis KMM 3526(T) and Zobellia laminariae KMM 3676(T).</title>
        <authorList>
            <person name="Chernysheva N."/>
            <person name="Bystritskaya E."/>
            <person name="Stenkova A."/>
            <person name="Golovkin I."/>
            <person name="Nedashkovskaya O."/>
            <person name="Isaeva M."/>
        </authorList>
    </citation>
    <scope>NUCLEOTIDE SEQUENCE [LARGE SCALE GENOMIC DNA]</scope>
    <source>
        <strain evidence="2 3">KMM 3526</strain>
    </source>
</reference>
<keyword evidence="1" id="KW-1133">Transmembrane helix</keyword>
<evidence type="ECO:0000313" key="3">
    <source>
        <dbReference type="Proteomes" id="UP000540519"/>
    </source>
</evidence>
<evidence type="ECO:0000256" key="1">
    <source>
        <dbReference type="SAM" id="Phobius"/>
    </source>
</evidence>
<sequence length="189" mass="21572">MNFENIIEFITQNYGLFIFLAAITTISITIYFNRKGKPEISITAEYKNSSVGPTEYLGNVDSNDNVLKASTKAIRDLFCNITIDIRNHSKRTAFNVQVIEINRALTFYTQLKEKLNIASEDGSTFVLQFKKTIVGEKKDIENPDYLFKQNLENDLMKLGALCTLKYEDAKGNKTTAKFKYPNQLQIIKS</sequence>
<comment type="caution">
    <text evidence="2">The sequence shown here is derived from an EMBL/GenBank/DDBJ whole genome shotgun (WGS) entry which is preliminary data.</text>
</comment>
<dbReference type="RefSeq" id="WP_155599833.1">
    <property type="nucleotide sequence ID" value="NZ_RCNR01000015.1"/>
</dbReference>
<keyword evidence="1" id="KW-0812">Transmembrane</keyword>
<keyword evidence="1" id="KW-0472">Membrane</keyword>
<dbReference type="EMBL" id="RCNR01000015">
    <property type="protein sequence ID" value="MUH36206.1"/>
    <property type="molecule type" value="Genomic_DNA"/>
</dbReference>
<name>A0A7X2ZTP5_9FLAO</name>
<organism evidence="2 3">
    <name type="scientific">Zobellia amurskyensis</name>
    <dbReference type="NCBI Taxonomy" id="248905"/>
    <lineage>
        <taxon>Bacteria</taxon>
        <taxon>Pseudomonadati</taxon>
        <taxon>Bacteroidota</taxon>
        <taxon>Flavobacteriia</taxon>
        <taxon>Flavobacteriales</taxon>
        <taxon>Flavobacteriaceae</taxon>
        <taxon>Zobellia</taxon>
    </lineage>
</organism>
<evidence type="ECO:0000313" key="2">
    <source>
        <dbReference type="EMBL" id="MUH36206.1"/>
    </source>
</evidence>
<keyword evidence="3" id="KW-1185">Reference proteome</keyword>